<name>A0A6B8RKY1_9BACL</name>
<reference evidence="4" key="1">
    <citation type="submission" date="2018-11" db="EMBL/GenBank/DDBJ databases">
        <title>Complete genome sequence of Paenibacillus sp. ML311-T8.</title>
        <authorList>
            <person name="Nam Y.-D."/>
            <person name="Kang J."/>
            <person name="Chung W.-H."/>
            <person name="Park Y.S."/>
        </authorList>
    </citation>
    <scope>NUCLEOTIDE SEQUENCE [LARGE SCALE GENOMIC DNA]</scope>
    <source>
        <strain evidence="4">ML311-T8</strain>
    </source>
</reference>
<proteinExistence type="predicted"/>
<evidence type="ECO:0000313" key="3">
    <source>
        <dbReference type="EMBL" id="QGQ97051.1"/>
    </source>
</evidence>
<dbReference type="PANTHER" id="PTHR35862">
    <property type="entry name" value="FELS-2 PROPHAGE PROTEIN"/>
    <property type="match status" value="1"/>
</dbReference>
<sequence>MSEFTEIQFVDADAQRIENELIDAYFQETGQVLYPGDPRRIFLLQLLPVLVALKNNINFTANQNLLPFAIGDVLDGLGERIGVPRLVAQVAYATMRFTLSAVQLSPVTILQGTRVTPDGILYFATIADLVIAPGDTTGDMPVKSTVGGNKYNFFVAGQINIIVDPVPFVASAVNLGTSSGGSDDETDDAYRERQRLAPDSFSVAGPTGAYIFFAKSADINIADVSVTSPSAGAVNVYVLMKNGLLPDAPMLAKVLLEVNTDNRRPLTDYVQVLAPTVVNYNITLTYYIASERSAEVTTIRAAIENTGGAIDQYVSWQYAKLGRTISPDTLLSYLYGAGAFRVVITTPAYATITASQVGKLVTKTVTYGGLI</sequence>
<evidence type="ECO:0000259" key="1">
    <source>
        <dbReference type="Pfam" id="PF04865"/>
    </source>
</evidence>
<protein>
    <submittedName>
        <fullName evidence="3">Baseplate J/gp47 family protein</fullName>
    </submittedName>
</protein>
<dbReference type="InterPro" id="IPR006949">
    <property type="entry name" value="Barrel_Baseplate_J-like"/>
</dbReference>
<dbReference type="KEGG" id="ppsc:EHS13_20250"/>
<dbReference type="RefSeq" id="WP_155702151.1">
    <property type="nucleotide sequence ID" value="NZ_CP034235.1"/>
</dbReference>
<gene>
    <name evidence="3" type="ORF">EHS13_20250</name>
</gene>
<dbReference type="PANTHER" id="PTHR35862:SF1">
    <property type="entry name" value="FELS-2 PROPHAGE PROTEIN"/>
    <property type="match status" value="1"/>
</dbReference>
<accession>A0A6B8RKY1</accession>
<feature type="domain" description="Baseplate J-like central" evidence="2">
    <location>
        <begin position="203"/>
        <end position="274"/>
    </location>
</feature>
<dbReference type="InterPro" id="IPR052726">
    <property type="entry name" value="Phage_Baseplate_Hub"/>
</dbReference>
<feature type="domain" description="Baseplate protein J-like barrel" evidence="1">
    <location>
        <begin position="94"/>
        <end position="181"/>
    </location>
</feature>
<dbReference type="InterPro" id="IPR014507">
    <property type="entry name" value="Baseplate_assembly_J_pred"/>
</dbReference>
<dbReference type="Pfam" id="PF26078">
    <property type="entry name" value="Baseplate_J_M"/>
    <property type="match status" value="1"/>
</dbReference>
<dbReference type="Pfam" id="PF04865">
    <property type="entry name" value="Baseplate_J"/>
    <property type="match status" value="1"/>
</dbReference>
<dbReference type="AlphaFoldDB" id="A0A6B8RKY1"/>
<dbReference type="InterPro" id="IPR058531">
    <property type="entry name" value="Baseplate_J_M"/>
</dbReference>
<dbReference type="EMBL" id="CP034235">
    <property type="protein sequence ID" value="QGQ97051.1"/>
    <property type="molecule type" value="Genomic_DNA"/>
</dbReference>
<dbReference type="Proteomes" id="UP000426246">
    <property type="component" value="Chromosome"/>
</dbReference>
<dbReference type="OrthoDB" id="9793802at2"/>
<evidence type="ECO:0000313" key="4">
    <source>
        <dbReference type="Proteomes" id="UP000426246"/>
    </source>
</evidence>
<keyword evidence="4" id="KW-1185">Reference proteome</keyword>
<dbReference type="PIRSF" id="PIRSF020481">
    <property type="entry name" value="BAP"/>
    <property type="match status" value="1"/>
</dbReference>
<organism evidence="3 4">
    <name type="scientific">Paenibacillus psychroresistens</name>
    <dbReference type="NCBI Taxonomy" id="1778678"/>
    <lineage>
        <taxon>Bacteria</taxon>
        <taxon>Bacillati</taxon>
        <taxon>Bacillota</taxon>
        <taxon>Bacilli</taxon>
        <taxon>Bacillales</taxon>
        <taxon>Paenibacillaceae</taxon>
        <taxon>Paenibacillus</taxon>
    </lineage>
</organism>
<evidence type="ECO:0000259" key="2">
    <source>
        <dbReference type="Pfam" id="PF26078"/>
    </source>
</evidence>